<dbReference type="AlphaFoldDB" id="A0A493T8K9"/>
<sequence length="116" mass="12114">VFLASRSPAGGWRPPCWLFGESAQSRQVRSWRRGAGLAARRGRGRQAQPFPARSADSAPLPAPRSPASGGIALGTLPKVTSGASGTCPSPGCAHLRCLLVFSAFPFAQDPARGTRM</sequence>
<proteinExistence type="predicted"/>
<organism evidence="2 3">
    <name type="scientific">Anas platyrhynchos platyrhynchos</name>
    <name type="common">Northern mallard</name>
    <dbReference type="NCBI Taxonomy" id="8840"/>
    <lineage>
        <taxon>Eukaryota</taxon>
        <taxon>Metazoa</taxon>
        <taxon>Chordata</taxon>
        <taxon>Craniata</taxon>
        <taxon>Vertebrata</taxon>
        <taxon>Euteleostomi</taxon>
        <taxon>Archelosauria</taxon>
        <taxon>Archosauria</taxon>
        <taxon>Dinosauria</taxon>
        <taxon>Saurischia</taxon>
        <taxon>Theropoda</taxon>
        <taxon>Coelurosauria</taxon>
        <taxon>Aves</taxon>
        <taxon>Neognathae</taxon>
        <taxon>Galloanserae</taxon>
        <taxon>Anseriformes</taxon>
        <taxon>Anatidae</taxon>
        <taxon>Anatinae</taxon>
        <taxon>Anas</taxon>
    </lineage>
</organism>
<reference evidence="3" key="1">
    <citation type="submission" date="2017-10" db="EMBL/GenBank/DDBJ databases">
        <title>A new Pekin duck reference genome.</title>
        <authorList>
            <person name="Hou Z.-C."/>
            <person name="Zhou Z.-K."/>
            <person name="Zhu F."/>
            <person name="Hou S.-S."/>
        </authorList>
    </citation>
    <scope>NUCLEOTIDE SEQUENCE [LARGE SCALE GENOMIC DNA]</scope>
</reference>
<reference evidence="2" key="2">
    <citation type="submission" date="2025-08" db="UniProtKB">
        <authorList>
            <consortium name="Ensembl"/>
        </authorList>
    </citation>
    <scope>IDENTIFICATION</scope>
</reference>
<feature type="region of interest" description="Disordered" evidence="1">
    <location>
        <begin position="31"/>
        <end position="73"/>
    </location>
</feature>
<protein>
    <submittedName>
        <fullName evidence="2">Uncharacterized protein</fullName>
    </submittedName>
</protein>
<dbReference type="Proteomes" id="UP000016666">
    <property type="component" value="Unassembled WGS sequence"/>
</dbReference>
<evidence type="ECO:0000313" key="3">
    <source>
        <dbReference type="Proteomes" id="UP000016666"/>
    </source>
</evidence>
<feature type="compositionally biased region" description="Low complexity" evidence="1">
    <location>
        <begin position="33"/>
        <end position="59"/>
    </location>
</feature>
<keyword evidence="3" id="KW-1185">Reference proteome</keyword>
<name>A0A493T8K9_ANAPP</name>
<evidence type="ECO:0000313" key="2">
    <source>
        <dbReference type="Ensembl" id="ENSAPLP00000021970.1"/>
    </source>
</evidence>
<reference evidence="2" key="3">
    <citation type="submission" date="2025-09" db="UniProtKB">
        <authorList>
            <consortium name="Ensembl"/>
        </authorList>
    </citation>
    <scope>IDENTIFICATION</scope>
</reference>
<evidence type="ECO:0000256" key="1">
    <source>
        <dbReference type="SAM" id="MobiDB-lite"/>
    </source>
</evidence>
<dbReference type="Ensembl" id="ENSAPLT00000021965.1">
    <property type="protein sequence ID" value="ENSAPLP00000021970.1"/>
    <property type="gene ID" value="ENSAPLG00000028082.1"/>
</dbReference>
<accession>A0A493T8K9</accession>